<dbReference type="GO" id="GO:0004674">
    <property type="term" value="F:protein serine/threonine kinase activity"/>
    <property type="evidence" value="ECO:0007669"/>
    <property type="project" value="TreeGrafter"/>
</dbReference>
<sequence length="577" mass="65332">MNNHLKLSIGQHSDKGRKSSNQDFHGAFVPKEPLLTTKGIAVALADGISSSDVSQIASESAVSGFLSDYYCTSEAWSVSKSAQSVLLASNSWLNTQTRQSQYAYERDKGYVCTFCGMVFKSNTAHIFHVGDSRIYRLQQENLQLLTEDHRFWVSQNQSYLSRALGINPQVEIDYHAHPIAPGDLFVLATDGVYEYVDGHYIAEAVQQHSHDLNTAAQQIVAHALAQGSTDNLTVQIVRIDTVPEQTAGEIYQQLTELPFPPELEPGKIFDGYTIVRELHSSSRSHVYLALDNDTQQQVVLKTPSTDLREDPAYLEQFLMEEWIARRINNVHVLKACQQIRKRQYLYIAMEYIEGQSLAQWMTDHPKPDVEAVRQIVEQIAKGLRAFHRMEMLHQDLRPENVLIDQNGTVKIIDFGSTQVAGLLEITTALNRAAVPGAIQFAAPEYFLGEPGSEESDLFSLGVITYQMLSGRLPYGAQVAKITTKAGQRNMHYQTVLEDDREIPAWIDHAIKKAVHPDRFKRHEDLSEFVHELRQPSRAFLNQTRPPLIERDPLLFWKSTSFMLCIVVLVLLYDRLQH</sequence>
<dbReference type="InterPro" id="IPR000719">
    <property type="entry name" value="Prot_kinase_dom"/>
</dbReference>
<proteinExistence type="predicted"/>
<reference evidence="6" key="1">
    <citation type="submission" date="2017-08" db="EMBL/GenBank/DDBJ databases">
        <title>Direct submision.</title>
        <authorList>
            <person name="Kim S.-J."/>
            <person name="Rhee S.-K."/>
        </authorList>
    </citation>
    <scope>NUCLEOTIDE SEQUENCE [LARGE SCALE GENOMIC DNA]</scope>
    <source>
        <strain evidence="6">GI5</strain>
    </source>
</reference>
<feature type="domain" description="PPM-type phosphatase" evidence="4">
    <location>
        <begin position="8"/>
        <end position="239"/>
    </location>
</feature>
<evidence type="ECO:0000256" key="2">
    <source>
        <dbReference type="SAM" id="Phobius"/>
    </source>
</evidence>
<gene>
    <name evidence="5" type="ORF">Kalk_08035</name>
</gene>
<dbReference type="CDD" id="cd14014">
    <property type="entry name" value="STKc_PknB_like"/>
    <property type="match status" value="1"/>
</dbReference>
<keyword evidence="2" id="KW-1133">Transmembrane helix</keyword>
<dbReference type="Pfam" id="PF13672">
    <property type="entry name" value="PP2C_2"/>
    <property type="match status" value="1"/>
</dbReference>
<dbReference type="CDD" id="cd00143">
    <property type="entry name" value="PP2Cc"/>
    <property type="match status" value="1"/>
</dbReference>
<dbReference type="OrthoDB" id="9801841at2"/>
<dbReference type="PROSITE" id="PS51746">
    <property type="entry name" value="PPM_2"/>
    <property type="match status" value="1"/>
</dbReference>
<keyword evidence="2" id="KW-0472">Membrane</keyword>
<evidence type="ECO:0000259" key="3">
    <source>
        <dbReference type="PROSITE" id="PS50011"/>
    </source>
</evidence>
<dbReference type="InterPro" id="IPR011009">
    <property type="entry name" value="Kinase-like_dom_sf"/>
</dbReference>
<keyword evidence="5" id="KW-0418">Kinase</keyword>
<dbReference type="GO" id="GO:0005524">
    <property type="term" value="F:ATP binding"/>
    <property type="evidence" value="ECO:0007669"/>
    <property type="project" value="InterPro"/>
</dbReference>
<dbReference type="Gene3D" id="1.10.510.10">
    <property type="entry name" value="Transferase(Phosphotransferase) domain 1"/>
    <property type="match status" value="1"/>
</dbReference>
<dbReference type="Proteomes" id="UP000235116">
    <property type="component" value="Chromosome"/>
</dbReference>
<keyword evidence="2" id="KW-0812">Transmembrane</keyword>
<dbReference type="RefSeq" id="WP_101893704.1">
    <property type="nucleotide sequence ID" value="NZ_CP022684.1"/>
</dbReference>
<dbReference type="PANTHER" id="PTHR44167:SF24">
    <property type="entry name" value="SERINE_THREONINE-PROTEIN KINASE CHK2"/>
    <property type="match status" value="1"/>
</dbReference>
<evidence type="ECO:0000259" key="4">
    <source>
        <dbReference type="PROSITE" id="PS51746"/>
    </source>
</evidence>
<keyword evidence="6" id="KW-1185">Reference proteome</keyword>
<dbReference type="InterPro" id="IPR036457">
    <property type="entry name" value="PPM-type-like_dom_sf"/>
</dbReference>
<dbReference type="PROSITE" id="PS00109">
    <property type="entry name" value="PROTEIN_KINASE_TYR"/>
    <property type="match status" value="1"/>
</dbReference>
<feature type="domain" description="Protein kinase" evidence="3">
    <location>
        <begin position="272"/>
        <end position="533"/>
    </location>
</feature>
<dbReference type="PANTHER" id="PTHR44167">
    <property type="entry name" value="OVARIAN-SPECIFIC SERINE/THREONINE-PROTEIN KINASE LOK-RELATED"/>
    <property type="match status" value="1"/>
</dbReference>
<name>A0A2K9LJ60_9GAMM</name>
<accession>A0A2K9LJ60</accession>
<dbReference type="SUPFAM" id="SSF56112">
    <property type="entry name" value="Protein kinase-like (PK-like)"/>
    <property type="match status" value="1"/>
</dbReference>
<dbReference type="Gene3D" id="3.60.40.10">
    <property type="entry name" value="PPM-type phosphatase domain"/>
    <property type="match status" value="1"/>
</dbReference>
<evidence type="ECO:0000313" key="5">
    <source>
        <dbReference type="EMBL" id="AUM12368.1"/>
    </source>
</evidence>
<evidence type="ECO:0000256" key="1">
    <source>
        <dbReference type="SAM" id="MobiDB-lite"/>
    </source>
</evidence>
<dbReference type="KEGG" id="kak:Kalk_08035"/>
<dbReference type="SMART" id="SM00331">
    <property type="entry name" value="PP2C_SIG"/>
    <property type="match status" value="1"/>
</dbReference>
<dbReference type="SUPFAM" id="SSF81606">
    <property type="entry name" value="PP2C-like"/>
    <property type="match status" value="1"/>
</dbReference>
<evidence type="ECO:0000313" key="6">
    <source>
        <dbReference type="Proteomes" id="UP000235116"/>
    </source>
</evidence>
<dbReference type="Pfam" id="PF00069">
    <property type="entry name" value="Pkinase"/>
    <property type="match status" value="1"/>
</dbReference>
<dbReference type="Gene3D" id="3.30.200.20">
    <property type="entry name" value="Phosphorylase Kinase, domain 1"/>
    <property type="match status" value="1"/>
</dbReference>
<keyword evidence="5" id="KW-0808">Transferase</keyword>
<dbReference type="AlphaFoldDB" id="A0A2K9LJ60"/>
<dbReference type="SMART" id="SM00332">
    <property type="entry name" value="PP2Cc"/>
    <property type="match status" value="1"/>
</dbReference>
<dbReference type="PROSITE" id="PS50011">
    <property type="entry name" value="PROTEIN_KINASE_DOM"/>
    <property type="match status" value="1"/>
</dbReference>
<dbReference type="InterPro" id="IPR008266">
    <property type="entry name" value="Tyr_kinase_AS"/>
</dbReference>
<feature type="transmembrane region" description="Helical" evidence="2">
    <location>
        <begin position="553"/>
        <end position="572"/>
    </location>
</feature>
<dbReference type="InterPro" id="IPR001932">
    <property type="entry name" value="PPM-type_phosphatase-like_dom"/>
</dbReference>
<dbReference type="EMBL" id="CP022684">
    <property type="protein sequence ID" value="AUM12368.1"/>
    <property type="molecule type" value="Genomic_DNA"/>
</dbReference>
<protein>
    <submittedName>
        <fullName evidence="5">Protein kinase</fullName>
    </submittedName>
</protein>
<organism evidence="5 6">
    <name type="scientific">Ketobacter alkanivorans</name>
    <dbReference type="NCBI Taxonomy" id="1917421"/>
    <lineage>
        <taxon>Bacteria</taxon>
        <taxon>Pseudomonadati</taxon>
        <taxon>Pseudomonadota</taxon>
        <taxon>Gammaproteobacteria</taxon>
        <taxon>Pseudomonadales</taxon>
        <taxon>Ketobacteraceae</taxon>
        <taxon>Ketobacter</taxon>
    </lineage>
</organism>
<feature type="region of interest" description="Disordered" evidence="1">
    <location>
        <begin position="1"/>
        <end position="22"/>
    </location>
</feature>